<sequence>MAPSISTSITTSGAQMQSQPALGNTERARNMPQASHSQSYPLGNGYAGGTSNSTRRVEPLLPSAAARFTASKSLPPAPDRNLRPQPTGDRPTAPRKGLGSRAPSEVPFDKHHPAPARAPSQAPVYGRALSQAPPAPTRAPSRALVYSRAPSQAPPNARAPAQVPPRALNTHAHPQPSAQLRVPSRAPSPYSNPRAVAGNPGRSRAPSQAPTRPRSQSPVFHPRARSNSRASLGYRAASQAPIPPREQRTIQQPQTRGIGGELNQFQLTGVEHEFLIQALEASRASGICSTSGPTTRNGPSHGSSSSSRSLSHQNQAQRNSTRDPHTRGRSHRGNHTRDSIEPVAKDDEMDDADEFSDSEGIKENRGKRGRLNHFSGTEYKILGWAGRVYQVLMLVRGMYETDTDVLDGRRLEAWEIACEKYNKTTDKYPFRLSHMQNMNDRLVTWRFHATKYIRDKAASEYFPKANTMTTAELEALIKQLKAGGLHTKPGAAAGFGCFQHPLLQMCMNEMVFRFKRDLGVQFPEYFRQATAELVCFFCAILQFVVEEREIGKSGKGELHFEAQRKAYNTHLTSHGVWVGLVEDRWKLVQKQLFLRGFKNSGASESALPVEMKDVLREEDLQPDVPDDAELAAWEEEVEEFTSKKRGDPRGWERLEYEEPLEQDPDNPIEFAQPPHTNRSLRSASDDDDQDGAPHTSSSHDNGLRGAVYNDRVGDHAYDGPHMPDGYEGDPRHRVDRYHDRNYSQTHEDPRYLNERDNNHVPEYINRSGQSSDLRAQSNQDPHEYNHLNNFDDRVPNLHRDFGIQPVNGSDFGDDHDENGNVRVSPQPVADNSFGDDYQDQ</sequence>
<feature type="compositionally biased region" description="Polar residues" evidence="1">
    <location>
        <begin position="766"/>
        <end position="779"/>
    </location>
</feature>
<dbReference type="AlphaFoldDB" id="X8JX61"/>
<proteinExistence type="predicted"/>
<comment type="caution">
    <text evidence="3">The sequence shown here is derived from an EMBL/GenBank/DDBJ whole genome shotgun (WGS) entry which is preliminary data.</text>
</comment>
<organism evidence="3 4">
    <name type="scientific">Rhizoctonia solani AG-3 Rhs1AP</name>
    <dbReference type="NCBI Taxonomy" id="1086054"/>
    <lineage>
        <taxon>Eukaryota</taxon>
        <taxon>Fungi</taxon>
        <taxon>Dikarya</taxon>
        <taxon>Basidiomycota</taxon>
        <taxon>Agaricomycotina</taxon>
        <taxon>Agaricomycetes</taxon>
        <taxon>Cantharellales</taxon>
        <taxon>Ceratobasidiaceae</taxon>
        <taxon>Rhizoctonia</taxon>
    </lineage>
</organism>
<dbReference type="OrthoDB" id="3268553at2759"/>
<feature type="region of interest" description="Disordered" evidence="1">
    <location>
        <begin position="658"/>
        <end position="840"/>
    </location>
</feature>
<dbReference type="EMBL" id="JATN01000053">
    <property type="protein sequence ID" value="EUC67751.1"/>
    <property type="molecule type" value="Genomic_DNA"/>
</dbReference>
<feature type="compositionally biased region" description="Basic and acidic residues" evidence="1">
    <location>
        <begin position="728"/>
        <end position="759"/>
    </location>
</feature>
<feature type="domain" description="DUF6532" evidence="2">
    <location>
        <begin position="385"/>
        <end position="574"/>
    </location>
</feature>
<feature type="compositionally biased region" description="Polar residues" evidence="1">
    <location>
        <begin position="287"/>
        <end position="298"/>
    </location>
</feature>
<feature type="region of interest" description="Disordered" evidence="1">
    <location>
        <begin position="1"/>
        <end position="256"/>
    </location>
</feature>
<accession>X8JX61</accession>
<reference evidence="4" key="1">
    <citation type="journal article" date="2014" name="Genome Announc.">
        <title>Draft genome sequence of the plant-pathogenic soil fungus Rhizoctonia solani anastomosis group 3 strain Rhs1AP.</title>
        <authorList>
            <person name="Cubeta M.A."/>
            <person name="Thomas E."/>
            <person name="Dean R.A."/>
            <person name="Jabaji S."/>
            <person name="Neate S.M."/>
            <person name="Tavantzis S."/>
            <person name="Toda T."/>
            <person name="Vilgalys R."/>
            <person name="Bharathan N."/>
            <person name="Fedorova-Abrams N."/>
            <person name="Pakala S.B."/>
            <person name="Pakala S.M."/>
            <person name="Zafar N."/>
            <person name="Joardar V."/>
            <person name="Losada L."/>
            <person name="Nierman W.C."/>
        </authorList>
    </citation>
    <scope>NUCLEOTIDE SEQUENCE [LARGE SCALE GENOMIC DNA]</scope>
    <source>
        <strain evidence="4">AG-3</strain>
    </source>
</reference>
<dbReference type="InterPro" id="IPR045341">
    <property type="entry name" value="DUF6532"/>
</dbReference>
<feature type="compositionally biased region" description="Low complexity" evidence="1">
    <location>
        <begin position="300"/>
        <end position="311"/>
    </location>
</feature>
<name>X8JX61_9AGAM</name>
<feature type="compositionally biased region" description="Polar residues" evidence="1">
    <location>
        <begin position="205"/>
        <end position="218"/>
    </location>
</feature>
<evidence type="ECO:0000256" key="1">
    <source>
        <dbReference type="SAM" id="MobiDB-lite"/>
    </source>
</evidence>
<evidence type="ECO:0000313" key="3">
    <source>
        <dbReference type="EMBL" id="EUC67751.1"/>
    </source>
</evidence>
<feature type="compositionally biased region" description="Basic and acidic residues" evidence="1">
    <location>
        <begin position="780"/>
        <end position="801"/>
    </location>
</feature>
<dbReference type="Proteomes" id="UP000030108">
    <property type="component" value="Unassembled WGS sequence"/>
</dbReference>
<feature type="compositionally biased region" description="Basic and acidic residues" evidence="1">
    <location>
        <begin position="335"/>
        <end position="346"/>
    </location>
</feature>
<feature type="region of interest" description="Disordered" evidence="1">
    <location>
        <begin position="286"/>
        <end position="370"/>
    </location>
</feature>
<feature type="compositionally biased region" description="Polar residues" evidence="1">
    <location>
        <begin position="32"/>
        <end position="41"/>
    </location>
</feature>
<feature type="compositionally biased region" description="Polar residues" evidence="1">
    <location>
        <begin position="1"/>
        <end position="22"/>
    </location>
</feature>
<protein>
    <recommendedName>
        <fullName evidence="2">DUF6532 domain-containing protein</fullName>
    </recommendedName>
</protein>
<dbReference type="Pfam" id="PF20149">
    <property type="entry name" value="DUF6532"/>
    <property type="match status" value="1"/>
</dbReference>
<evidence type="ECO:0000313" key="4">
    <source>
        <dbReference type="Proteomes" id="UP000030108"/>
    </source>
</evidence>
<feature type="compositionally biased region" description="Acidic residues" evidence="1">
    <location>
        <begin position="347"/>
        <end position="357"/>
    </location>
</feature>
<gene>
    <name evidence="3" type="ORF">RSOL_528180</name>
</gene>
<feature type="non-terminal residue" evidence="3">
    <location>
        <position position="840"/>
    </location>
</feature>
<evidence type="ECO:0000259" key="2">
    <source>
        <dbReference type="Pfam" id="PF20149"/>
    </source>
</evidence>